<dbReference type="GO" id="GO:0030833">
    <property type="term" value="P:regulation of actin filament polymerization"/>
    <property type="evidence" value="ECO:0007669"/>
    <property type="project" value="TreeGrafter"/>
</dbReference>
<dbReference type="EMBL" id="LNZH02000203">
    <property type="protein sequence ID" value="OCB86325.1"/>
    <property type="molecule type" value="Genomic_DNA"/>
</dbReference>
<dbReference type="Pfam" id="PF14604">
    <property type="entry name" value="SH3_9"/>
    <property type="match status" value="2"/>
</dbReference>
<name>A0A9Q5N1J9_SANBA</name>
<feature type="region of interest" description="Disordered" evidence="3">
    <location>
        <begin position="175"/>
        <end position="439"/>
    </location>
</feature>
<feature type="compositionally biased region" description="Pro residues" evidence="3">
    <location>
        <begin position="510"/>
        <end position="536"/>
    </location>
</feature>
<feature type="region of interest" description="Disordered" evidence="3">
    <location>
        <begin position="502"/>
        <end position="539"/>
    </location>
</feature>
<evidence type="ECO:0000313" key="7">
    <source>
        <dbReference type="Proteomes" id="UP000757232"/>
    </source>
</evidence>
<dbReference type="PROSITE" id="PS51263">
    <property type="entry name" value="ADF_H"/>
    <property type="match status" value="1"/>
</dbReference>
<dbReference type="InterPro" id="IPR036028">
    <property type="entry name" value="SH3-like_dom_sf"/>
</dbReference>
<dbReference type="Proteomes" id="UP000757232">
    <property type="component" value="Unassembled WGS sequence"/>
</dbReference>
<sequence>MSLQVNITGADILKAYQDVLNQNGIDWALFTYDKGTNDLKLQSSGDGGLEELQDEFSDGRIQYAFVRVKDSNTELPKFVQINWCGDGVPESKKGLFHTHSSAVARFLKGTHVVINARNELDVSPALIMKRVEDSSGSRYTAHKEQPRKFEPIGSVGTNYTPVGRVDISEIRRTAPKSVASAKPTQVYTPSAPAPPVPSASRPFVASKPVMPSWEEPAAPSAPPPPPPAATRPIPTVMPSSPAPTKELEPVAASIAPTKPKEEDRIGPVGTNYTPVSLPPPKKLFNPFEKMAQASAQEPSARPYPVSSGVPKKLTWSERQALAKKQQAEDEERSIAASAKSISPVSTGSKWTPPPARTTFGESARNFEAGETSAPPPAPPLPSLASRPVPTSTVARSTPEPEPESAAPPPPPPVAEMAALSVESTPAPPAPPAASAKASGKGVCAVVLYDYEAEEENEMSLTEGETIEQIEQIDEGWWSGIGAHGAKSGLFPANYVEIIEQSDEPAAETAAPPPPPPPPPPPVEPAAPAAPPAPPAPVATAKDEGVCAIALYDYDAAEENEISFREGDRITHIEAASEDWWQGRDAHDNVGLFPANYVEVQE</sequence>
<feature type="domain" description="ADF-H" evidence="5">
    <location>
        <begin position="4"/>
        <end position="132"/>
    </location>
</feature>
<evidence type="ECO:0000256" key="3">
    <source>
        <dbReference type="SAM" id="MobiDB-lite"/>
    </source>
</evidence>
<evidence type="ECO:0000259" key="4">
    <source>
        <dbReference type="PROSITE" id="PS50002"/>
    </source>
</evidence>
<dbReference type="SUPFAM" id="SSF50044">
    <property type="entry name" value="SH3-domain"/>
    <property type="match status" value="2"/>
</dbReference>
<dbReference type="InterPro" id="IPR002108">
    <property type="entry name" value="ADF-H"/>
</dbReference>
<dbReference type="CDD" id="cd11819">
    <property type="entry name" value="SH3_Cortactin_like"/>
    <property type="match status" value="2"/>
</dbReference>
<dbReference type="Gene3D" id="2.30.30.40">
    <property type="entry name" value="SH3 Domains"/>
    <property type="match status" value="2"/>
</dbReference>
<dbReference type="OrthoDB" id="5971719at2759"/>
<feature type="compositionally biased region" description="Polar residues" evidence="3">
    <location>
        <begin position="339"/>
        <end position="349"/>
    </location>
</feature>
<dbReference type="PRINTS" id="PR00499">
    <property type="entry name" value="P67PHOX"/>
</dbReference>
<reference evidence="6" key="1">
    <citation type="submission" date="2016-06" db="EMBL/GenBank/DDBJ databases">
        <title>Draft Genome sequence of the fungus Inonotus baumii.</title>
        <authorList>
            <person name="Zhu H."/>
            <person name="Lin W."/>
        </authorList>
    </citation>
    <scope>NUCLEOTIDE SEQUENCE</scope>
    <source>
        <strain evidence="6">821</strain>
    </source>
</reference>
<dbReference type="GO" id="GO:0030427">
    <property type="term" value="C:site of polarized growth"/>
    <property type="evidence" value="ECO:0007669"/>
    <property type="project" value="TreeGrafter"/>
</dbReference>
<organism evidence="6 7">
    <name type="scientific">Sanghuangporus baumii</name>
    <name type="common">Phellinus baumii</name>
    <dbReference type="NCBI Taxonomy" id="108892"/>
    <lineage>
        <taxon>Eukaryota</taxon>
        <taxon>Fungi</taxon>
        <taxon>Dikarya</taxon>
        <taxon>Basidiomycota</taxon>
        <taxon>Agaricomycotina</taxon>
        <taxon>Agaricomycetes</taxon>
        <taxon>Hymenochaetales</taxon>
        <taxon>Hymenochaetaceae</taxon>
        <taxon>Sanghuangporus</taxon>
    </lineage>
</organism>
<dbReference type="AlphaFoldDB" id="A0A9Q5N1J9"/>
<dbReference type="Gene3D" id="3.40.20.10">
    <property type="entry name" value="Severin"/>
    <property type="match status" value="1"/>
</dbReference>
<dbReference type="SMART" id="SM00326">
    <property type="entry name" value="SH3"/>
    <property type="match status" value="2"/>
</dbReference>
<dbReference type="SUPFAM" id="SSF55753">
    <property type="entry name" value="Actin depolymerizing proteins"/>
    <property type="match status" value="1"/>
</dbReference>
<dbReference type="InterPro" id="IPR029006">
    <property type="entry name" value="ADF-H/Gelsolin-like_dom_sf"/>
</dbReference>
<dbReference type="PRINTS" id="PR00452">
    <property type="entry name" value="SH3DOMAIN"/>
</dbReference>
<dbReference type="GO" id="GO:0051015">
    <property type="term" value="F:actin filament binding"/>
    <property type="evidence" value="ECO:0007669"/>
    <property type="project" value="TreeGrafter"/>
</dbReference>
<dbReference type="GO" id="GO:0030864">
    <property type="term" value="C:cortical actin cytoskeleton"/>
    <property type="evidence" value="ECO:0007669"/>
    <property type="project" value="TreeGrafter"/>
</dbReference>
<protein>
    <submittedName>
        <fullName evidence="6">Uncharacterized protein</fullName>
    </submittedName>
</protein>
<feature type="domain" description="SH3" evidence="4">
    <location>
        <begin position="439"/>
        <end position="500"/>
    </location>
</feature>
<keyword evidence="7" id="KW-1185">Reference proteome</keyword>
<dbReference type="PANTHER" id="PTHR10829">
    <property type="entry name" value="CORTACTIN AND DREBRIN"/>
    <property type="match status" value="1"/>
</dbReference>
<gene>
    <name evidence="6" type="ORF">A7U60_g6639</name>
</gene>
<accession>A0A9Q5N1J9</accession>
<evidence type="ECO:0000259" key="5">
    <source>
        <dbReference type="PROSITE" id="PS51263"/>
    </source>
</evidence>
<comment type="caution">
    <text evidence="6">The sequence shown here is derived from an EMBL/GenBank/DDBJ whole genome shotgun (WGS) entry which is preliminary data.</text>
</comment>
<dbReference type="CDD" id="cd11281">
    <property type="entry name" value="ADF_drebrin_like"/>
    <property type="match status" value="1"/>
</dbReference>
<dbReference type="PANTHER" id="PTHR10829:SF25">
    <property type="entry name" value="DREBRIN-LIKE PROTEIN"/>
    <property type="match status" value="1"/>
</dbReference>
<dbReference type="PROSITE" id="PS50002">
    <property type="entry name" value="SH3"/>
    <property type="match status" value="2"/>
</dbReference>
<dbReference type="SMART" id="SM00102">
    <property type="entry name" value="ADF"/>
    <property type="match status" value="1"/>
</dbReference>
<dbReference type="GO" id="GO:0005884">
    <property type="term" value="C:actin filament"/>
    <property type="evidence" value="ECO:0007669"/>
    <property type="project" value="TreeGrafter"/>
</dbReference>
<dbReference type="Pfam" id="PF00241">
    <property type="entry name" value="Cofilin_ADF"/>
    <property type="match status" value="1"/>
</dbReference>
<dbReference type="InterPro" id="IPR001452">
    <property type="entry name" value="SH3_domain"/>
</dbReference>
<feature type="domain" description="SH3" evidence="4">
    <location>
        <begin position="542"/>
        <end position="601"/>
    </location>
</feature>
<evidence type="ECO:0000256" key="2">
    <source>
        <dbReference type="PROSITE-ProRule" id="PRU00192"/>
    </source>
</evidence>
<evidence type="ECO:0000256" key="1">
    <source>
        <dbReference type="ARBA" id="ARBA00022443"/>
    </source>
</evidence>
<proteinExistence type="predicted"/>
<keyword evidence="1 2" id="KW-0728">SH3 domain</keyword>
<feature type="compositionally biased region" description="Pro residues" evidence="3">
    <location>
        <begin position="219"/>
        <end position="229"/>
    </location>
</feature>
<evidence type="ECO:0000313" key="6">
    <source>
        <dbReference type="EMBL" id="OCB86325.1"/>
    </source>
</evidence>